<evidence type="ECO:0000256" key="1">
    <source>
        <dbReference type="SAM" id="MobiDB-lite"/>
    </source>
</evidence>
<dbReference type="InterPro" id="IPR034660">
    <property type="entry name" value="DinB/YfiT-like"/>
</dbReference>
<dbReference type="GO" id="GO:0046872">
    <property type="term" value="F:metal ion binding"/>
    <property type="evidence" value="ECO:0007669"/>
    <property type="project" value="InterPro"/>
</dbReference>
<organism evidence="3 4">
    <name type="scientific">Brevibacterium linens</name>
    <dbReference type="NCBI Taxonomy" id="1703"/>
    <lineage>
        <taxon>Bacteria</taxon>
        <taxon>Bacillati</taxon>
        <taxon>Actinomycetota</taxon>
        <taxon>Actinomycetes</taxon>
        <taxon>Micrococcales</taxon>
        <taxon>Brevibacteriaceae</taxon>
        <taxon>Brevibacterium</taxon>
    </lineage>
</organism>
<dbReference type="RefSeq" id="WP_062860744.1">
    <property type="nucleotide sequence ID" value="NZ_CP014869.1"/>
</dbReference>
<dbReference type="SUPFAM" id="SSF109854">
    <property type="entry name" value="DinB/YfiT-like putative metalloenzymes"/>
    <property type="match status" value="1"/>
</dbReference>
<dbReference type="Gene3D" id="1.20.120.450">
    <property type="entry name" value="dinb family like domain"/>
    <property type="match status" value="1"/>
</dbReference>
<proteinExistence type="predicted"/>
<dbReference type="Proteomes" id="UP000075950">
    <property type="component" value="Chromosome"/>
</dbReference>
<feature type="domain" description="Mycothiol-dependent maleylpyruvate isomerase metal-binding" evidence="2">
    <location>
        <begin position="10"/>
        <end position="146"/>
    </location>
</feature>
<dbReference type="InterPro" id="IPR017518">
    <property type="entry name" value="CHP03084"/>
</dbReference>
<reference evidence="4" key="1">
    <citation type="submission" date="2016-03" db="EMBL/GenBank/DDBJ databases">
        <authorList>
            <person name="Ploux O."/>
        </authorList>
    </citation>
    <scope>NUCLEOTIDE SEQUENCE [LARGE SCALE GENOMIC DNA]</scope>
    <source>
        <strain evidence="4">BS258</strain>
    </source>
</reference>
<dbReference type="KEGG" id="bly:A2T55_03010"/>
<dbReference type="InterPro" id="IPR017517">
    <property type="entry name" value="Maleyloyr_isom"/>
</dbReference>
<dbReference type="AlphaFoldDB" id="A0A144MCR5"/>
<sequence length="267" mass="28495">MEISSALAMLEQESGELDAVLADLDPEKWSLPTPSPGWSIADQVAHLHWTDLVSVQTATKDPAFEALVKEVAAGNSSDFIDTEARKIAAQPAEVLLAEWRDGRTRLSDALAAADPAEKIEWFGPPMRPMTMITARIMETWAHGLDVFDTLGLAKPAGPALAAVARIGDRTRGFSFVSNGLDAPREEVRVELSLPDGQIEFGPAEAANRVTGSAWGFAAVVTQRRHLDDVDLTAVGPVSEQWMSIAQAFAGPPTKGPSAGERATGTEN</sequence>
<evidence type="ECO:0000313" key="4">
    <source>
        <dbReference type="Proteomes" id="UP000075950"/>
    </source>
</evidence>
<accession>A0A144MCR5</accession>
<dbReference type="EMBL" id="CP014869">
    <property type="protein sequence ID" value="AMT92889.1"/>
    <property type="molecule type" value="Genomic_DNA"/>
</dbReference>
<protein>
    <recommendedName>
        <fullName evidence="2">Mycothiol-dependent maleylpyruvate isomerase metal-binding domain-containing protein</fullName>
    </recommendedName>
</protein>
<gene>
    <name evidence="3" type="ORF">A2T55_03010</name>
</gene>
<evidence type="ECO:0000313" key="3">
    <source>
        <dbReference type="EMBL" id="AMT92889.1"/>
    </source>
</evidence>
<dbReference type="InterPro" id="IPR024344">
    <property type="entry name" value="MDMPI_metal-binding"/>
</dbReference>
<feature type="region of interest" description="Disordered" evidence="1">
    <location>
        <begin position="248"/>
        <end position="267"/>
    </location>
</feature>
<dbReference type="NCBIfam" id="TIGR03084">
    <property type="entry name" value="TIGR03084 family metal-binding protein"/>
    <property type="match status" value="1"/>
</dbReference>
<name>A0A144MCR5_BRELN</name>
<evidence type="ECO:0000259" key="2">
    <source>
        <dbReference type="Pfam" id="PF11716"/>
    </source>
</evidence>
<dbReference type="Pfam" id="PF11716">
    <property type="entry name" value="MDMPI_N"/>
    <property type="match status" value="1"/>
</dbReference>
<dbReference type="NCBIfam" id="TIGR03083">
    <property type="entry name" value="maleylpyruvate isomerase family mycothiol-dependent enzyme"/>
    <property type="match status" value="1"/>
</dbReference>